<dbReference type="PROSITE" id="PS50089">
    <property type="entry name" value="ZF_RING_2"/>
    <property type="match status" value="1"/>
</dbReference>
<organism evidence="11 12">
    <name type="scientific">Dichanthelium oligosanthes</name>
    <dbReference type="NCBI Taxonomy" id="888268"/>
    <lineage>
        <taxon>Eukaryota</taxon>
        <taxon>Viridiplantae</taxon>
        <taxon>Streptophyta</taxon>
        <taxon>Embryophyta</taxon>
        <taxon>Tracheophyta</taxon>
        <taxon>Spermatophyta</taxon>
        <taxon>Magnoliopsida</taxon>
        <taxon>Liliopsida</taxon>
        <taxon>Poales</taxon>
        <taxon>Poaceae</taxon>
        <taxon>PACMAD clade</taxon>
        <taxon>Panicoideae</taxon>
        <taxon>Panicodae</taxon>
        <taxon>Paniceae</taxon>
        <taxon>Dichantheliinae</taxon>
        <taxon>Dichanthelium</taxon>
    </lineage>
</organism>
<evidence type="ECO:0000256" key="7">
    <source>
        <dbReference type="ARBA" id="ARBA00023136"/>
    </source>
</evidence>
<dbReference type="PANTHER" id="PTHR46905">
    <property type="entry name" value="RING-H2 FINGER PROTEIN ATL78"/>
    <property type="match status" value="1"/>
</dbReference>
<dbReference type="PANTHER" id="PTHR46905:SF21">
    <property type="entry name" value="RING-TYPE E3 UBIQUITIN TRANSFERASE"/>
    <property type="match status" value="1"/>
</dbReference>
<dbReference type="SUPFAM" id="SSF57850">
    <property type="entry name" value="RING/U-box"/>
    <property type="match status" value="1"/>
</dbReference>
<dbReference type="GO" id="GO:0016020">
    <property type="term" value="C:membrane"/>
    <property type="evidence" value="ECO:0007669"/>
    <property type="project" value="UniProtKB-SubCell"/>
</dbReference>
<dbReference type="AlphaFoldDB" id="A0A1E5UPI1"/>
<dbReference type="Proteomes" id="UP000095767">
    <property type="component" value="Unassembled WGS sequence"/>
</dbReference>
<accession>A0A1E5UPI1</accession>
<dbReference type="InterPro" id="IPR001841">
    <property type="entry name" value="Znf_RING"/>
</dbReference>
<keyword evidence="6" id="KW-1133">Transmembrane helix</keyword>
<dbReference type="EMBL" id="LWDX02069022">
    <property type="protein sequence ID" value="OEL14777.1"/>
    <property type="molecule type" value="Genomic_DNA"/>
</dbReference>
<dbReference type="GO" id="GO:0008270">
    <property type="term" value="F:zinc ion binding"/>
    <property type="evidence" value="ECO:0007669"/>
    <property type="project" value="UniProtKB-KW"/>
</dbReference>
<evidence type="ECO:0000256" key="2">
    <source>
        <dbReference type="ARBA" id="ARBA00022679"/>
    </source>
</evidence>
<dbReference type="STRING" id="888268.A0A1E5UPI1"/>
<dbReference type="OrthoDB" id="8062037at2759"/>
<dbReference type="GO" id="GO:0016740">
    <property type="term" value="F:transferase activity"/>
    <property type="evidence" value="ECO:0007669"/>
    <property type="project" value="UniProtKB-KW"/>
</dbReference>
<evidence type="ECO:0000256" key="9">
    <source>
        <dbReference type="PROSITE-ProRule" id="PRU00175"/>
    </source>
</evidence>
<keyword evidence="3" id="KW-0812">Transmembrane</keyword>
<keyword evidence="5" id="KW-0862">Zinc</keyword>
<dbReference type="GO" id="GO:0016567">
    <property type="term" value="P:protein ubiquitination"/>
    <property type="evidence" value="ECO:0007669"/>
    <property type="project" value="InterPro"/>
</dbReference>
<protein>
    <recommendedName>
        <fullName evidence="10">RING-type domain-containing protein</fullName>
    </recommendedName>
</protein>
<keyword evidence="4" id="KW-0479">Metal-binding</keyword>
<reference evidence="11 12" key="1">
    <citation type="submission" date="2016-09" db="EMBL/GenBank/DDBJ databases">
        <title>The draft genome of Dichanthelium oligosanthes: A C3 panicoid grass species.</title>
        <authorList>
            <person name="Studer A.J."/>
            <person name="Schnable J.C."/>
            <person name="Brutnell T.P."/>
        </authorList>
    </citation>
    <scope>NUCLEOTIDE SEQUENCE [LARGE SCALE GENOMIC DNA]</scope>
    <source>
        <strain evidence="12">cv. Kellogg 1175</strain>
        <tissue evidence="11">Leaf</tissue>
    </source>
</reference>
<evidence type="ECO:0000256" key="8">
    <source>
        <dbReference type="ARBA" id="ARBA00024209"/>
    </source>
</evidence>
<dbReference type="Pfam" id="PF13639">
    <property type="entry name" value="zf-RING_2"/>
    <property type="match status" value="1"/>
</dbReference>
<evidence type="ECO:0000259" key="10">
    <source>
        <dbReference type="PROSITE" id="PS50089"/>
    </source>
</evidence>
<comment type="subcellular location">
    <subcellularLocation>
        <location evidence="1">Membrane</location>
        <topology evidence="1">Single-pass membrane protein</topology>
    </subcellularLocation>
</comment>
<evidence type="ECO:0000256" key="5">
    <source>
        <dbReference type="ARBA" id="ARBA00022833"/>
    </source>
</evidence>
<dbReference type="Gene3D" id="3.30.40.10">
    <property type="entry name" value="Zinc/RING finger domain, C3HC4 (zinc finger)"/>
    <property type="match status" value="1"/>
</dbReference>
<keyword evidence="9" id="KW-0863">Zinc-finger</keyword>
<dbReference type="FunFam" id="3.30.40.10:FF:000404">
    <property type="entry name" value="RING-H2 finger protein ATL72-like"/>
    <property type="match status" value="1"/>
</dbReference>
<evidence type="ECO:0000256" key="6">
    <source>
        <dbReference type="ARBA" id="ARBA00022989"/>
    </source>
</evidence>
<evidence type="ECO:0000256" key="4">
    <source>
        <dbReference type="ARBA" id="ARBA00022723"/>
    </source>
</evidence>
<evidence type="ECO:0000256" key="1">
    <source>
        <dbReference type="ARBA" id="ARBA00004167"/>
    </source>
</evidence>
<dbReference type="InterPro" id="IPR013083">
    <property type="entry name" value="Znf_RING/FYVE/PHD"/>
</dbReference>
<comment type="caution">
    <text evidence="11">The sequence shown here is derived from an EMBL/GenBank/DDBJ whole genome shotgun (WGS) entry which is preliminary data.</text>
</comment>
<keyword evidence="2" id="KW-0808">Transferase</keyword>
<keyword evidence="7" id="KW-0472">Membrane</keyword>
<sequence length="132" mass="13955">MAAPCAAATVPAVPASADAGLKKWELRRILVVVYEVNKAAGVSAAECAICLGEFGDGDKVRVLPRCYHGFHVQCIDMWLATHPSCPICRNSLLDDSGSSEATATVVAGEELLKYTSRCRVGEKKKNAGGYVA</sequence>
<feature type="domain" description="RING-type" evidence="10">
    <location>
        <begin position="47"/>
        <end position="89"/>
    </location>
</feature>
<dbReference type="CDD" id="cd16461">
    <property type="entry name" value="RING-H2_EL5-like"/>
    <property type="match status" value="1"/>
</dbReference>
<evidence type="ECO:0000256" key="3">
    <source>
        <dbReference type="ARBA" id="ARBA00022692"/>
    </source>
</evidence>
<dbReference type="SMART" id="SM00184">
    <property type="entry name" value="RING"/>
    <property type="match status" value="1"/>
</dbReference>
<proteinExistence type="inferred from homology"/>
<gene>
    <name evidence="11" type="ORF">BAE44_0024203</name>
</gene>
<evidence type="ECO:0000313" key="11">
    <source>
        <dbReference type="EMBL" id="OEL14777.1"/>
    </source>
</evidence>
<evidence type="ECO:0000313" key="12">
    <source>
        <dbReference type="Proteomes" id="UP000095767"/>
    </source>
</evidence>
<comment type="similarity">
    <text evidence="8">Belongs to the RING-type zinc finger family. ATL subfamily.</text>
</comment>
<keyword evidence="12" id="KW-1185">Reference proteome</keyword>
<dbReference type="InterPro" id="IPR044602">
    <property type="entry name" value="ATL10/ATL72-79-like"/>
</dbReference>
<name>A0A1E5UPI1_9POAL</name>